<name>A0A811U917_CERCA</name>
<keyword evidence="3" id="KW-1185">Reference proteome</keyword>
<sequence length="174" mass="19710">MDGKGVAAVKKTTGKLLLEEYIMHCVLLAMLLSNIEKEEAHSGRITHQDGRMWERTNNERKRAKNNRTKRRRPNRIDETRETAFIKASIEGSVFPASYAKAEGKQGKLNMEERGKPLISSGKSKEDMVARTKNIRGEHEQDSEPIAIDSSTKLRQHPRAPKGEQLMARSKDTIT</sequence>
<accession>A0A811U917</accession>
<comment type="caution">
    <text evidence="2">The sequence shown here is derived from an EMBL/GenBank/DDBJ whole genome shotgun (WGS) entry which is preliminary data.</text>
</comment>
<organism evidence="2 3">
    <name type="scientific">Ceratitis capitata</name>
    <name type="common">Mediterranean fruit fly</name>
    <name type="synonym">Tephritis capitata</name>
    <dbReference type="NCBI Taxonomy" id="7213"/>
    <lineage>
        <taxon>Eukaryota</taxon>
        <taxon>Metazoa</taxon>
        <taxon>Ecdysozoa</taxon>
        <taxon>Arthropoda</taxon>
        <taxon>Hexapoda</taxon>
        <taxon>Insecta</taxon>
        <taxon>Pterygota</taxon>
        <taxon>Neoptera</taxon>
        <taxon>Endopterygota</taxon>
        <taxon>Diptera</taxon>
        <taxon>Brachycera</taxon>
        <taxon>Muscomorpha</taxon>
        <taxon>Tephritoidea</taxon>
        <taxon>Tephritidae</taxon>
        <taxon>Ceratitis</taxon>
        <taxon>Ceratitis</taxon>
    </lineage>
</organism>
<reference evidence="2" key="1">
    <citation type="submission" date="2020-11" db="EMBL/GenBank/DDBJ databases">
        <authorList>
            <person name="Whitehead M."/>
        </authorList>
    </citation>
    <scope>NUCLEOTIDE SEQUENCE</scope>
    <source>
        <strain evidence="2">EGII</strain>
    </source>
</reference>
<feature type="region of interest" description="Disordered" evidence="1">
    <location>
        <begin position="116"/>
        <end position="174"/>
    </location>
</feature>
<evidence type="ECO:0000313" key="2">
    <source>
        <dbReference type="EMBL" id="CAD6995424.1"/>
    </source>
</evidence>
<protein>
    <submittedName>
        <fullName evidence="2">(Mediterranean fruit fly) hypothetical protein</fullName>
    </submittedName>
</protein>
<dbReference type="EMBL" id="CAJHJT010000001">
    <property type="protein sequence ID" value="CAD6995424.1"/>
    <property type="molecule type" value="Genomic_DNA"/>
</dbReference>
<feature type="compositionally biased region" description="Basic and acidic residues" evidence="1">
    <location>
        <begin position="122"/>
        <end position="141"/>
    </location>
</feature>
<feature type="region of interest" description="Disordered" evidence="1">
    <location>
        <begin position="53"/>
        <end position="79"/>
    </location>
</feature>
<evidence type="ECO:0000256" key="1">
    <source>
        <dbReference type="SAM" id="MobiDB-lite"/>
    </source>
</evidence>
<dbReference type="AlphaFoldDB" id="A0A811U917"/>
<evidence type="ECO:0000313" key="3">
    <source>
        <dbReference type="Proteomes" id="UP000606786"/>
    </source>
</evidence>
<proteinExistence type="predicted"/>
<dbReference type="Proteomes" id="UP000606786">
    <property type="component" value="Unassembled WGS sequence"/>
</dbReference>
<gene>
    <name evidence="2" type="ORF">CCAP1982_LOCUS4141</name>
</gene>
<feature type="compositionally biased region" description="Basic residues" evidence="1">
    <location>
        <begin position="61"/>
        <end position="73"/>
    </location>
</feature>